<proteinExistence type="predicted"/>
<evidence type="ECO:0000313" key="1">
    <source>
        <dbReference type="EMBL" id="UWX97355.1"/>
    </source>
</evidence>
<dbReference type="RefSeq" id="WP_260652566.1">
    <property type="nucleotide sequence ID" value="NZ_CP104275.1"/>
</dbReference>
<name>A0ABY5YRC1_9MICC</name>
<protein>
    <submittedName>
        <fullName evidence="1">Uncharacterized protein</fullName>
    </submittedName>
</protein>
<evidence type="ECO:0000313" key="2">
    <source>
        <dbReference type="Proteomes" id="UP001059859"/>
    </source>
</evidence>
<gene>
    <name evidence="1" type="ORF">N2K95_01255</name>
</gene>
<dbReference type="Proteomes" id="UP001059859">
    <property type="component" value="Chromosome"/>
</dbReference>
<organism evidence="1 2">
    <name type="scientific">Arthrobacter zhaoxinii</name>
    <dbReference type="NCBI Taxonomy" id="2964616"/>
    <lineage>
        <taxon>Bacteria</taxon>
        <taxon>Bacillati</taxon>
        <taxon>Actinomycetota</taxon>
        <taxon>Actinomycetes</taxon>
        <taxon>Micrococcales</taxon>
        <taxon>Micrococcaceae</taxon>
        <taxon>Arthrobacter</taxon>
    </lineage>
</organism>
<accession>A0ABY5YRC1</accession>
<reference evidence="1" key="1">
    <citation type="submission" date="2022-09" db="EMBL/GenBank/DDBJ databases">
        <title>Novel species in genus Arthrobacter.</title>
        <authorList>
            <person name="Liu Y."/>
        </authorList>
    </citation>
    <scope>NUCLEOTIDE SEQUENCE</scope>
    <source>
        <strain evidence="1">Zg-Y815</strain>
    </source>
</reference>
<dbReference type="EMBL" id="CP104275">
    <property type="protein sequence ID" value="UWX97355.1"/>
    <property type="molecule type" value="Genomic_DNA"/>
</dbReference>
<sequence>METLTQAPLKLLRPTVYLDQWVWIRLAKADAGSPKDMDDLRVLAAVRRAVTEGICFPLSATHYEETVRIRDYRQRQSLMKVMAPVSLMQTFRAHNVLLRHQFLVALHETVGRPTFRPANPEVIGIGVHWAMVGSQAFYKVLGADNQVISSVSGAWLRHLNQYAEAAVLAGPNPGELPGLLNAGYLMPRTLENQENSRLAYEQWLKRHLADQTTDPRELRAIIMAREISHEYSDLLGDIFGEYRLSFSTIADGRTGMAMRAKAIAFIERVPTARISTDLKTQLFRNKQRNWDWNMIRDIDALSLAVPYSHIVVADKDAASLLRRTEADKTYRTTVIEKLGQLPELLDELSLPSTNEGTLWDELGPDGDRYQLESPPALSYDTSLKGASLRLVDAAGRLMSGAGPGRNPIRS</sequence>
<keyword evidence="2" id="KW-1185">Reference proteome</keyword>